<evidence type="ECO:0000259" key="2">
    <source>
        <dbReference type="PROSITE" id="PS50883"/>
    </source>
</evidence>
<dbReference type="InterPro" id="IPR035919">
    <property type="entry name" value="EAL_sf"/>
</dbReference>
<keyword evidence="1" id="KW-0812">Transmembrane</keyword>
<accession>A0A420XTQ9</accession>
<dbReference type="EMBL" id="RBWV01000009">
    <property type="protein sequence ID" value="RKS80204.1"/>
    <property type="molecule type" value="Genomic_DNA"/>
</dbReference>
<dbReference type="PROSITE" id="PS50887">
    <property type="entry name" value="GGDEF"/>
    <property type="match status" value="1"/>
</dbReference>
<evidence type="ECO:0000313" key="4">
    <source>
        <dbReference type="EMBL" id="RKS80204.1"/>
    </source>
</evidence>
<dbReference type="Gene3D" id="3.30.450.40">
    <property type="match status" value="1"/>
</dbReference>
<dbReference type="InParanoid" id="A0A420XTQ9"/>
<comment type="caution">
    <text evidence="4">The sequence shown here is derived from an EMBL/GenBank/DDBJ whole genome shotgun (WGS) entry which is preliminary data.</text>
</comment>
<feature type="transmembrane region" description="Helical" evidence="1">
    <location>
        <begin position="17"/>
        <end position="36"/>
    </location>
</feature>
<keyword evidence="1" id="KW-0472">Membrane</keyword>
<dbReference type="Gene3D" id="3.30.70.270">
    <property type="match status" value="1"/>
</dbReference>
<dbReference type="InterPro" id="IPR050706">
    <property type="entry name" value="Cyclic-di-GMP_PDE-like"/>
</dbReference>
<feature type="domain" description="GGDEF" evidence="3">
    <location>
        <begin position="429"/>
        <end position="561"/>
    </location>
</feature>
<dbReference type="InterPro" id="IPR029787">
    <property type="entry name" value="Nucleotide_cyclase"/>
</dbReference>
<dbReference type="NCBIfam" id="TIGR00254">
    <property type="entry name" value="GGDEF"/>
    <property type="match status" value="1"/>
</dbReference>
<dbReference type="SUPFAM" id="SSF55073">
    <property type="entry name" value="Nucleotide cyclase"/>
    <property type="match status" value="1"/>
</dbReference>
<dbReference type="GO" id="GO:0071111">
    <property type="term" value="F:cyclic-guanylate-specific phosphodiesterase activity"/>
    <property type="evidence" value="ECO:0007669"/>
    <property type="project" value="InterPro"/>
</dbReference>
<evidence type="ECO:0000259" key="3">
    <source>
        <dbReference type="PROSITE" id="PS50887"/>
    </source>
</evidence>
<dbReference type="Gene3D" id="1.10.1760.20">
    <property type="match status" value="1"/>
</dbReference>
<dbReference type="SUPFAM" id="SSF55781">
    <property type="entry name" value="GAF domain-like"/>
    <property type="match status" value="1"/>
</dbReference>
<keyword evidence="5" id="KW-1185">Reference proteome</keyword>
<feature type="transmembrane region" description="Helical" evidence="1">
    <location>
        <begin position="86"/>
        <end position="109"/>
    </location>
</feature>
<dbReference type="PANTHER" id="PTHR33121">
    <property type="entry name" value="CYCLIC DI-GMP PHOSPHODIESTERASE PDEF"/>
    <property type="match status" value="1"/>
</dbReference>
<dbReference type="SMART" id="SM00052">
    <property type="entry name" value="EAL"/>
    <property type="match status" value="1"/>
</dbReference>
<dbReference type="CDD" id="cd01949">
    <property type="entry name" value="GGDEF"/>
    <property type="match status" value="1"/>
</dbReference>
<evidence type="ECO:0000256" key="1">
    <source>
        <dbReference type="SAM" id="Phobius"/>
    </source>
</evidence>
<sequence>MVEGAERSPAGRLSLEATAGLGATALLGFGAVLWVALGHDTNLGSWRWLLALTLAFAATESLPIQIEVRRDTHGVHFSDMPVALGLFLLNPLGLALARSVGVLVGSLFTPVPLIKRLFNVALYVSTTLIAYSVQQLCSPHGHLGLAAGAGALLGVLLASAFEFAAVQGAIYLNEGTAPTAETGWTLWIALLAALFSGTVGVITYVLVEAGSWQPMLLVPLGLSFYVGYRVYGALLRRHVALGRLYETSRTVRPGQDLTGLERNLLQRAVELLNARSATLELTALADGTGPRRTTLGPSGVEVVDTLDDSVHAEVRRRQQPVLVTRSTADVELKAWLAGRDARDAVVVPLPSESGVIGTLEVTGHLAESRSFREEDLHLLETLATQAGFALENSSLLERLRLEATHDDLTGLVNRSQFMTEVAAEVRDDVPVAVCILDLDEFKDINDALGHTSGDQLLCAVAQRLLAAAPPQSTVARLGGDEFAVLLRRPGGEGEAERTARSLVDSLLQSVTLEGSVMDIEGSIGVALHPEHGRDATSLLQHADIAMYHAKDRRLGVRVFDDSLDDGTARRLALVAQLRQALRSRELVVYYQPKVQLSDDVLAGVEALVRWNHPTRGLVLPDEFIGAAEHTGLIAPLTTLVLDEAVAQCRAWLDEGKRIPVAVNVSVRALLDSAFVDEVAGVVRHHGVPGHLLTLELTETSIMDDRASAGEALTRIAELGVHISVDDFGTGYSSLAQLSRLPVHEVKIDKSFVFGMGTEANDEAVVNAVVQLAHHMGKVVVAEGVEDRLSLRKLEEMGCDIAQGYLFSRPLPPEKLATWIRDNLLYAPDAELRPAAKARPLRLVSRG</sequence>
<dbReference type="OrthoDB" id="23692at2"/>
<feature type="domain" description="EAL" evidence="2">
    <location>
        <begin position="570"/>
        <end position="823"/>
    </location>
</feature>
<organism evidence="4 5">
    <name type="scientific">Motilibacter peucedani</name>
    <dbReference type="NCBI Taxonomy" id="598650"/>
    <lineage>
        <taxon>Bacteria</taxon>
        <taxon>Bacillati</taxon>
        <taxon>Actinomycetota</taxon>
        <taxon>Actinomycetes</taxon>
        <taxon>Motilibacterales</taxon>
        <taxon>Motilibacteraceae</taxon>
        <taxon>Motilibacter</taxon>
    </lineage>
</organism>
<dbReference type="RefSeq" id="WP_121191923.1">
    <property type="nucleotide sequence ID" value="NZ_RBWV01000009.1"/>
</dbReference>
<dbReference type="InterPro" id="IPR043128">
    <property type="entry name" value="Rev_trsase/Diguanyl_cyclase"/>
</dbReference>
<dbReference type="InterPro" id="IPR003018">
    <property type="entry name" value="GAF"/>
</dbReference>
<feature type="transmembrane region" description="Helical" evidence="1">
    <location>
        <begin position="48"/>
        <end position="66"/>
    </location>
</feature>
<dbReference type="Proteomes" id="UP000281955">
    <property type="component" value="Unassembled WGS sequence"/>
</dbReference>
<dbReference type="Pfam" id="PF00990">
    <property type="entry name" value="GGDEF"/>
    <property type="match status" value="1"/>
</dbReference>
<dbReference type="Gene3D" id="3.20.20.450">
    <property type="entry name" value="EAL domain"/>
    <property type="match status" value="1"/>
</dbReference>
<dbReference type="PROSITE" id="PS50883">
    <property type="entry name" value="EAL"/>
    <property type="match status" value="1"/>
</dbReference>
<feature type="transmembrane region" description="Helical" evidence="1">
    <location>
        <begin position="145"/>
        <end position="172"/>
    </location>
</feature>
<dbReference type="PANTHER" id="PTHR33121:SF70">
    <property type="entry name" value="SIGNALING PROTEIN YKOW"/>
    <property type="match status" value="1"/>
</dbReference>
<keyword evidence="1" id="KW-1133">Transmembrane helix</keyword>
<dbReference type="SMART" id="SM00267">
    <property type="entry name" value="GGDEF"/>
    <property type="match status" value="1"/>
</dbReference>
<evidence type="ECO:0000313" key="5">
    <source>
        <dbReference type="Proteomes" id="UP000281955"/>
    </source>
</evidence>
<reference evidence="4 5" key="1">
    <citation type="submission" date="2018-10" db="EMBL/GenBank/DDBJ databases">
        <title>Genomic Encyclopedia of Archaeal and Bacterial Type Strains, Phase II (KMG-II): from individual species to whole genera.</title>
        <authorList>
            <person name="Goeker M."/>
        </authorList>
    </citation>
    <scope>NUCLEOTIDE SEQUENCE [LARGE SCALE GENOMIC DNA]</scope>
    <source>
        <strain evidence="4 5">RP-AC37</strain>
    </source>
</reference>
<dbReference type="SMART" id="SM00065">
    <property type="entry name" value="GAF"/>
    <property type="match status" value="1"/>
</dbReference>
<feature type="transmembrane region" description="Helical" evidence="1">
    <location>
        <begin position="184"/>
        <end position="206"/>
    </location>
</feature>
<dbReference type="InterPro" id="IPR029016">
    <property type="entry name" value="GAF-like_dom_sf"/>
</dbReference>
<name>A0A420XTQ9_9ACTN</name>
<dbReference type="InterPro" id="IPR001633">
    <property type="entry name" value="EAL_dom"/>
</dbReference>
<protein>
    <submittedName>
        <fullName evidence="4">Diguanylate cyclase (GGDEF)-like protein</fullName>
    </submittedName>
</protein>
<dbReference type="AlphaFoldDB" id="A0A420XTQ9"/>
<feature type="transmembrane region" description="Helical" evidence="1">
    <location>
        <begin position="116"/>
        <end position="133"/>
    </location>
</feature>
<proteinExistence type="predicted"/>
<dbReference type="Pfam" id="PF00563">
    <property type="entry name" value="EAL"/>
    <property type="match status" value="1"/>
</dbReference>
<dbReference type="SUPFAM" id="SSF141868">
    <property type="entry name" value="EAL domain-like"/>
    <property type="match status" value="1"/>
</dbReference>
<dbReference type="CDD" id="cd01948">
    <property type="entry name" value="EAL"/>
    <property type="match status" value="1"/>
</dbReference>
<gene>
    <name evidence="4" type="ORF">CLV35_0626</name>
</gene>
<dbReference type="Pfam" id="PF13185">
    <property type="entry name" value="GAF_2"/>
    <property type="match status" value="1"/>
</dbReference>
<dbReference type="InterPro" id="IPR000160">
    <property type="entry name" value="GGDEF_dom"/>
</dbReference>